<sequence length="201" mass="21037">MSAQTTPITERQLDLITRAHCDANGLIEPLLALKGGAKLKMIASLAQRGLIEQQGGQWRLSPAAIAIIKGEAQPEDVLPPTVATSIATPPLADDPELEAAVAAAEASWQQVQPASTLESPKRGPGNSKQALVIEMLKRPEGATIAQICEATGWQAHTVRGTFAGALKKKLGLNIVSEKIEGPAGTPGAGQRLYRIAEEATA</sequence>
<evidence type="ECO:0000313" key="2">
    <source>
        <dbReference type="Proteomes" id="UP001232156"/>
    </source>
</evidence>
<keyword evidence="2" id="KW-1185">Reference proteome</keyword>
<dbReference type="Pfam" id="PF11994">
    <property type="entry name" value="DUF3489"/>
    <property type="match status" value="1"/>
</dbReference>
<dbReference type="RefSeq" id="WP_347286747.1">
    <property type="nucleotide sequence ID" value="NZ_JAUZQE010000010.1"/>
</dbReference>
<dbReference type="EMBL" id="JAUZQE010000010">
    <property type="protein sequence ID" value="MDR4125558.1"/>
    <property type="molecule type" value="Genomic_DNA"/>
</dbReference>
<reference evidence="1 2" key="1">
    <citation type="submission" date="2023-08" db="EMBL/GenBank/DDBJ databases">
        <title>Alcaligenaceae gen. nov., a novel taxon isolated from the sludge of Yixing Pesticide Factory.</title>
        <authorList>
            <person name="Ruan L."/>
        </authorList>
    </citation>
    <scope>NUCLEOTIDE SEQUENCE [LARGE SCALE GENOMIC DNA]</scope>
    <source>
        <strain evidence="1 2">LG-2</strain>
    </source>
</reference>
<dbReference type="Proteomes" id="UP001232156">
    <property type="component" value="Unassembled WGS sequence"/>
</dbReference>
<comment type="caution">
    <text evidence="1">The sequence shown here is derived from an EMBL/GenBank/DDBJ whole genome shotgun (WGS) entry which is preliminary data.</text>
</comment>
<proteinExistence type="predicted"/>
<evidence type="ECO:0000313" key="1">
    <source>
        <dbReference type="EMBL" id="MDR4125558.1"/>
    </source>
</evidence>
<organism evidence="1 2">
    <name type="scientific">Yanghanlia caeni</name>
    <dbReference type="NCBI Taxonomy" id="3064283"/>
    <lineage>
        <taxon>Bacteria</taxon>
        <taxon>Pseudomonadati</taxon>
        <taxon>Pseudomonadota</taxon>
        <taxon>Betaproteobacteria</taxon>
        <taxon>Burkholderiales</taxon>
        <taxon>Alcaligenaceae</taxon>
        <taxon>Yanghanlia</taxon>
    </lineage>
</organism>
<accession>A0ABU1D5B8</accession>
<dbReference type="InterPro" id="IPR021880">
    <property type="entry name" value="DUF3489"/>
</dbReference>
<gene>
    <name evidence="1" type="ORF">Q8947_06125</name>
</gene>
<protein>
    <submittedName>
        <fullName evidence="1">DUF3489 domain-containing protein</fullName>
    </submittedName>
</protein>
<name>A0ABU1D5B8_9BURK</name>